<gene>
    <name evidence="3" type="ORF">PCOR1329_LOCUS16832</name>
</gene>
<dbReference type="SUPFAM" id="SSF48403">
    <property type="entry name" value="Ankyrin repeat"/>
    <property type="match status" value="1"/>
</dbReference>
<feature type="compositionally biased region" description="Pro residues" evidence="2">
    <location>
        <begin position="526"/>
        <end position="548"/>
    </location>
</feature>
<accession>A0ABN9R1H6</accession>
<feature type="repeat" description="ANK" evidence="1">
    <location>
        <begin position="462"/>
        <end position="494"/>
    </location>
</feature>
<organism evidence="3 4">
    <name type="scientific">Prorocentrum cordatum</name>
    <dbReference type="NCBI Taxonomy" id="2364126"/>
    <lineage>
        <taxon>Eukaryota</taxon>
        <taxon>Sar</taxon>
        <taxon>Alveolata</taxon>
        <taxon>Dinophyceae</taxon>
        <taxon>Prorocentrales</taxon>
        <taxon>Prorocentraceae</taxon>
        <taxon>Prorocentrum</taxon>
    </lineage>
</organism>
<dbReference type="InterPro" id="IPR016024">
    <property type="entry name" value="ARM-type_fold"/>
</dbReference>
<dbReference type="PANTHER" id="PTHR11139:SF9">
    <property type="entry name" value="SERINE_THREONINE-PROTEIN KINASE MTOR"/>
    <property type="match status" value="1"/>
</dbReference>
<dbReference type="SUPFAM" id="SSF48371">
    <property type="entry name" value="ARM repeat"/>
    <property type="match status" value="1"/>
</dbReference>
<dbReference type="PANTHER" id="PTHR11139">
    <property type="entry name" value="ATAXIA TELANGIECTASIA MUTATED ATM -RELATED"/>
    <property type="match status" value="1"/>
</dbReference>
<dbReference type="InterPro" id="IPR002110">
    <property type="entry name" value="Ankyrin_rpt"/>
</dbReference>
<sequence>MRSSGPTWSRPAALACGSSGALAAPPAARPSAAAAAAAAAAELFGHWADFLRPRKFSVRLDVKMKRGAAPYPRNPNRKKPIPKVKGIVRKLLDDWAEWMRRLALELLRESPSAALRACFPLAQVYYPLQRELLHVSFLACWLHLQDAYPDLLARSLETALHSPNLPPDILQALLNLAEFMDRSGLPLPIDARTLGGLSEKCHAYAKAPERGAVEDTAGRSKSAGTESRVWGWGWQGTGPDEGNWRQSCRAGVCDGAERDKSTGAWVAVERAERREVAGAEGKDQVQGTSGTWLREGWGQQQGRGPGGGPWRCQRALAAGTSTATADGGDCEFGLVGTAALTHDAPLTGPTLLVAQFQESPDAVDSGAAPEARSGQQMVQDASAESVCEQEFWSRIQEAHAAKQAEQWRAVQARVMAEELRLQEVRLRVERRAKRERAAAFLREQGFAGLNARRRRRFPFCGRFTYALHAAVRLNDASVVEVLVQAGADSDLEDSDKLTPLALAFKLNRCGSHDRLIILSADSVASAPPPPPPPAPLPPPPPPPPPPPADCGECSGGALPAACSHCTGVALVGVVCDCDCGDAA</sequence>
<dbReference type="InterPro" id="IPR036770">
    <property type="entry name" value="Ankyrin_rpt-contain_sf"/>
</dbReference>
<evidence type="ECO:0000256" key="1">
    <source>
        <dbReference type="PROSITE-ProRule" id="PRU00023"/>
    </source>
</evidence>
<evidence type="ECO:0000256" key="2">
    <source>
        <dbReference type="SAM" id="MobiDB-lite"/>
    </source>
</evidence>
<keyword evidence="1" id="KW-0040">ANK repeat</keyword>
<dbReference type="Gene3D" id="1.25.40.20">
    <property type="entry name" value="Ankyrin repeat-containing domain"/>
    <property type="match status" value="1"/>
</dbReference>
<name>A0ABN9R1H6_9DINO</name>
<protein>
    <submittedName>
        <fullName evidence="3">Uncharacterized protein</fullName>
    </submittedName>
</protein>
<feature type="region of interest" description="Disordered" evidence="2">
    <location>
        <begin position="212"/>
        <end position="243"/>
    </location>
</feature>
<proteinExistence type="predicted"/>
<reference evidence="3" key="1">
    <citation type="submission" date="2023-10" db="EMBL/GenBank/DDBJ databases">
        <authorList>
            <person name="Chen Y."/>
            <person name="Shah S."/>
            <person name="Dougan E. K."/>
            <person name="Thang M."/>
            <person name="Chan C."/>
        </authorList>
    </citation>
    <scope>NUCLEOTIDE SEQUENCE [LARGE SCALE GENOMIC DNA]</scope>
</reference>
<evidence type="ECO:0000313" key="4">
    <source>
        <dbReference type="Proteomes" id="UP001189429"/>
    </source>
</evidence>
<evidence type="ECO:0000313" key="3">
    <source>
        <dbReference type="EMBL" id="CAK0812569.1"/>
    </source>
</evidence>
<dbReference type="PROSITE" id="PS50297">
    <property type="entry name" value="ANK_REP_REGION"/>
    <property type="match status" value="1"/>
</dbReference>
<keyword evidence="4" id="KW-1185">Reference proteome</keyword>
<dbReference type="EMBL" id="CAUYUJ010005180">
    <property type="protein sequence ID" value="CAK0812569.1"/>
    <property type="molecule type" value="Genomic_DNA"/>
</dbReference>
<comment type="caution">
    <text evidence="3">The sequence shown here is derived from an EMBL/GenBank/DDBJ whole genome shotgun (WGS) entry which is preliminary data.</text>
</comment>
<dbReference type="InterPro" id="IPR050517">
    <property type="entry name" value="DDR_Repair_Kinase"/>
</dbReference>
<dbReference type="PROSITE" id="PS50088">
    <property type="entry name" value="ANK_REPEAT"/>
    <property type="match status" value="1"/>
</dbReference>
<feature type="region of interest" description="Disordered" evidence="2">
    <location>
        <begin position="522"/>
        <end position="549"/>
    </location>
</feature>
<dbReference type="Proteomes" id="UP001189429">
    <property type="component" value="Unassembled WGS sequence"/>
</dbReference>